<dbReference type="SMART" id="SM00066">
    <property type="entry name" value="GAL4"/>
    <property type="match status" value="1"/>
</dbReference>
<dbReference type="GO" id="GO:0008270">
    <property type="term" value="F:zinc ion binding"/>
    <property type="evidence" value="ECO:0007669"/>
    <property type="project" value="InterPro"/>
</dbReference>
<feature type="region of interest" description="Disordered" evidence="2">
    <location>
        <begin position="39"/>
        <end position="113"/>
    </location>
</feature>
<evidence type="ECO:0000313" key="5">
    <source>
        <dbReference type="Proteomes" id="UP000094444"/>
    </source>
</evidence>
<feature type="compositionally biased region" description="Polar residues" evidence="2">
    <location>
        <begin position="93"/>
        <end position="103"/>
    </location>
</feature>
<dbReference type="CDD" id="cd00067">
    <property type="entry name" value="GAL4"/>
    <property type="match status" value="1"/>
</dbReference>
<dbReference type="InterPro" id="IPR050797">
    <property type="entry name" value="Carb_Metab_Trans_Reg"/>
</dbReference>
<dbReference type="STRING" id="158607.A0A2P5I974"/>
<evidence type="ECO:0000259" key="3">
    <source>
        <dbReference type="PROSITE" id="PS50048"/>
    </source>
</evidence>
<dbReference type="SUPFAM" id="SSF57701">
    <property type="entry name" value="Zn2/Cys6 DNA-binding domain"/>
    <property type="match status" value="1"/>
</dbReference>
<dbReference type="InterPro" id="IPR036864">
    <property type="entry name" value="Zn2-C6_fun-type_DNA-bd_sf"/>
</dbReference>
<dbReference type="Pfam" id="PF00172">
    <property type="entry name" value="Zn_clus"/>
    <property type="match status" value="1"/>
</dbReference>
<dbReference type="Gene3D" id="4.10.240.10">
    <property type="entry name" value="Zn(2)-C6 fungal-type DNA-binding domain"/>
    <property type="match status" value="1"/>
</dbReference>
<sequence length="600" mass="67605">MSDRVPKVQACDGCRTRKVKCNGRQPCPQCEHFNLPCTFSPKKERTYGRRGRLVAQLRKGGNDKKSSPGSDSPYPPLRPRARGSGDIREGTSDIASAPTSTPPAQDERYSGDNSAAMPYVESHVSCATKVTQAASSTVTSHAHYSTEYFQALIPDFENYTYPVNPIITSEHIRCSIRLMSTDAIHAALVYSFAAVTINLTMNQEQHSHPDKLSIDFINSNELGMPITTSERVHDLMNHTLRARAQAMPVDTSSERTLSEDLIQVRIATCIFLEICWMAFKKPKQAFLILREAISLIQLLHIDRGSGTLTESEYAQRQRIYWEAYIHERFLTITNCFPSILRPLRSAKTMTDHSIPINIDSGFKRLIKLFLILDDDLLANWMAQNDNTADPLNDDRLENDSITVEWIEHKQQQIDNEEAEVEAEQRRLQGTPAALTELQLADLFITRAWMRTIVWQIAMSDFLLSSGPAGPERHEALSLFFPAHRLSAQLRKLAQFQVETSIGKHGSGILQKIFEISNTIADVMTLFPVAGEDGGRSTDHTDSIQFDQNQSYQCMSDFLLLVKVLLSFERIDKTQRDIILSKVEALKIIFPGMDFINSPPV</sequence>
<dbReference type="CDD" id="cd12148">
    <property type="entry name" value="fungal_TF_MHR"/>
    <property type="match status" value="1"/>
</dbReference>
<protein>
    <recommendedName>
        <fullName evidence="3">Zn(2)-C6 fungal-type domain-containing protein</fullName>
    </recommendedName>
</protein>
<dbReference type="PROSITE" id="PS00463">
    <property type="entry name" value="ZN2_CY6_FUNGAL_1"/>
    <property type="match status" value="1"/>
</dbReference>
<accession>A0A2P5I974</accession>
<evidence type="ECO:0000256" key="2">
    <source>
        <dbReference type="SAM" id="MobiDB-lite"/>
    </source>
</evidence>
<dbReference type="Proteomes" id="UP000094444">
    <property type="component" value="Unassembled WGS sequence"/>
</dbReference>
<dbReference type="PANTHER" id="PTHR31668">
    <property type="entry name" value="GLUCOSE TRANSPORT TRANSCRIPTION REGULATOR RGT1-RELATED-RELATED"/>
    <property type="match status" value="1"/>
</dbReference>
<dbReference type="AlphaFoldDB" id="A0A2P5I974"/>
<gene>
    <name evidence="4" type="ORF">DHEL01_v202543</name>
</gene>
<dbReference type="InterPro" id="IPR001138">
    <property type="entry name" value="Zn2Cys6_DnaBD"/>
</dbReference>
<evidence type="ECO:0000313" key="4">
    <source>
        <dbReference type="EMBL" id="POS79057.1"/>
    </source>
</evidence>
<keyword evidence="5" id="KW-1185">Reference proteome</keyword>
<dbReference type="OrthoDB" id="2740448at2759"/>
<reference evidence="4" key="1">
    <citation type="submission" date="2017-09" db="EMBL/GenBank/DDBJ databases">
        <title>Polyketide synthases of a Diaporthe helianthi virulent isolate.</title>
        <authorList>
            <person name="Baroncelli R."/>
        </authorList>
    </citation>
    <scope>NUCLEOTIDE SEQUENCE [LARGE SCALE GENOMIC DNA]</scope>
    <source>
        <strain evidence="4">7/96</strain>
    </source>
</reference>
<feature type="domain" description="Zn(2)-C6 fungal-type" evidence="3">
    <location>
        <begin position="10"/>
        <end position="39"/>
    </location>
</feature>
<proteinExistence type="predicted"/>
<dbReference type="GO" id="GO:0000981">
    <property type="term" value="F:DNA-binding transcription factor activity, RNA polymerase II-specific"/>
    <property type="evidence" value="ECO:0007669"/>
    <property type="project" value="InterPro"/>
</dbReference>
<dbReference type="PROSITE" id="PS50048">
    <property type="entry name" value="ZN2_CY6_FUNGAL_2"/>
    <property type="match status" value="1"/>
</dbReference>
<dbReference type="EMBL" id="MAVT02000140">
    <property type="protein sequence ID" value="POS79057.1"/>
    <property type="molecule type" value="Genomic_DNA"/>
</dbReference>
<dbReference type="PANTHER" id="PTHR31668:SF24">
    <property type="entry name" value="TRANSCRIPTION FACTOR, PUTATIVE-RELATED"/>
    <property type="match status" value="1"/>
</dbReference>
<comment type="caution">
    <text evidence="4">The sequence shown here is derived from an EMBL/GenBank/DDBJ whole genome shotgun (WGS) entry which is preliminary data.</text>
</comment>
<keyword evidence="1" id="KW-0539">Nucleus</keyword>
<evidence type="ECO:0000256" key="1">
    <source>
        <dbReference type="ARBA" id="ARBA00023242"/>
    </source>
</evidence>
<organism evidence="4 5">
    <name type="scientific">Diaporthe helianthi</name>
    <dbReference type="NCBI Taxonomy" id="158607"/>
    <lineage>
        <taxon>Eukaryota</taxon>
        <taxon>Fungi</taxon>
        <taxon>Dikarya</taxon>
        <taxon>Ascomycota</taxon>
        <taxon>Pezizomycotina</taxon>
        <taxon>Sordariomycetes</taxon>
        <taxon>Sordariomycetidae</taxon>
        <taxon>Diaporthales</taxon>
        <taxon>Diaporthaceae</taxon>
        <taxon>Diaporthe</taxon>
    </lineage>
</organism>
<name>A0A2P5I974_DIAHE</name>
<dbReference type="InParanoid" id="A0A2P5I974"/>